<organism evidence="1 2">
    <name type="scientific">Alectoria fallacina</name>
    <dbReference type="NCBI Taxonomy" id="1903189"/>
    <lineage>
        <taxon>Eukaryota</taxon>
        <taxon>Fungi</taxon>
        <taxon>Dikarya</taxon>
        <taxon>Ascomycota</taxon>
        <taxon>Pezizomycotina</taxon>
        <taxon>Lecanoromycetes</taxon>
        <taxon>OSLEUM clade</taxon>
        <taxon>Lecanoromycetidae</taxon>
        <taxon>Lecanorales</taxon>
        <taxon>Lecanorineae</taxon>
        <taxon>Parmeliaceae</taxon>
        <taxon>Alectoria</taxon>
    </lineage>
</organism>
<dbReference type="AlphaFoldDB" id="A0A8H3JA02"/>
<dbReference type="Proteomes" id="UP000664203">
    <property type="component" value="Unassembled WGS sequence"/>
</dbReference>
<dbReference type="PANTHER" id="PTHR19959">
    <property type="entry name" value="KINESIN LIGHT CHAIN"/>
    <property type="match status" value="1"/>
</dbReference>
<dbReference type="Gene3D" id="1.25.40.10">
    <property type="entry name" value="Tetratricopeptide repeat domain"/>
    <property type="match status" value="2"/>
</dbReference>
<sequence>MTLPPKHRDRGRRLANVATKQTKLYKETKTLGDLEQAVDLLRAAVEATPLDHVRRPKRLNSLGVSLGRLYRHNKSESHLAEAIDRGREATAIVSGSHADRATYLSDLGIAIWDRYHLTDSVEDLYEFLRLNRQALGNCTLDHPRRFKFLNDMGAGLGEQYMKTGSLQDLQDAVAFGQASVDETPDGHANQARHLANLSVAIGDRYLVNGSMDDLESAMFYAKTAVDKATANDRERGRYLNNLAIRYLERYIRTKSTIDWQAALDSGKAAVAATHSTDLERAVYLDNLAKCYHDRYKELGTSDLLEEAIDHTRAAMRESRVSQDHTNQARRSFNLGTTLGVRYKDSGQIDDLQESIGRIEKAVNRCPKNFPERARYLHDLGVDFYDRFQKQQDLHDVRLASPQGRDKAANIAIEQQEWQLAAAYLSECIDLVPKISSRSNSHDDLHRVLQQLSGLGSIAAWVYLRAGRSIIESLQALEQCRGIISSLIMDSRSDTSLLREAHPEIAARYCGLRDAVARRGLLNGGGTVSFEKNHYVSESLKLAHDLKSLEDLEVEIRKLPSFDRFQLPLTENEMLDLSKQGPLVSVNMTDYGCQAFLLANDCIRRVELLKVTSSDVIKHISWRVLKDELSSRDLKHILSSSQASQESKAHQDTSTQNAMIESMQWLWKALVQPILAEMGLLSQTVPPSSLPCLWWINSGEMALLPFHAAGSHGPESTENTLSHVSSSYIPTMKMLHHSRKRERAHRVIDKILVVTMLSPLLAQAPNTNL</sequence>
<dbReference type="InterPro" id="IPR011990">
    <property type="entry name" value="TPR-like_helical_dom_sf"/>
</dbReference>
<evidence type="ECO:0000313" key="2">
    <source>
        <dbReference type="Proteomes" id="UP000664203"/>
    </source>
</evidence>
<protein>
    <submittedName>
        <fullName evidence="1">Uncharacterized protein</fullName>
    </submittedName>
</protein>
<reference evidence="1" key="1">
    <citation type="submission" date="2021-03" db="EMBL/GenBank/DDBJ databases">
        <authorList>
            <person name="Tagirdzhanova G."/>
        </authorList>
    </citation>
    <scope>NUCLEOTIDE SEQUENCE</scope>
</reference>
<accession>A0A8H3JA02</accession>
<dbReference type="PANTHER" id="PTHR19959:SF119">
    <property type="entry name" value="FUNGAL LIPASE-LIKE DOMAIN-CONTAINING PROTEIN"/>
    <property type="match status" value="1"/>
</dbReference>
<evidence type="ECO:0000313" key="1">
    <source>
        <dbReference type="EMBL" id="CAF9943615.1"/>
    </source>
</evidence>
<name>A0A8H3JA02_9LECA</name>
<dbReference type="SUPFAM" id="SSF48452">
    <property type="entry name" value="TPR-like"/>
    <property type="match status" value="1"/>
</dbReference>
<proteinExistence type="predicted"/>
<comment type="caution">
    <text evidence="1">The sequence shown here is derived from an EMBL/GenBank/DDBJ whole genome shotgun (WGS) entry which is preliminary data.</text>
</comment>
<gene>
    <name evidence="1" type="ORF">ALECFALPRED_000760</name>
</gene>
<dbReference type="OrthoDB" id="9991317at2759"/>
<dbReference type="EMBL" id="CAJPDR010001139">
    <property type="protein sequence ID" value="CAF9943615.1"/>
    <property type="molecule type" value="Genomic_DNA"/>
</dbReference>
<dbReference type="Pfam" id="PF13374">
    <property type="entry name" value="TPR_10"/>
    <property type="match status" value="1"/>
</dbReference>
<keyword evidence="2" id="KW-1185">Reference proteome</keyword>